<dbReference type="GO" id="GO:0008289">
    <property type="term" value="F:lipid binding"/>
    <property type="evidence" value="ECO:0007669"/>
    <property type="project" value="InterPro"/>
</dbReference>
<feature type="region of interest" description="Disordered" evidence="4">
    <location>
        <begin position="219"/>
        <end position="266"/>
    </location>
</feature>
<dbReference type="PANTHER" id="PTHR46121">
    <property type="entry name" value="STEROIDOGENIC ACUTE REGULATORY PROTEIN-LIKE"/>
    <property type="match status" value="1"/>
</dbReference>
<feature type="transmembrane region" description="Helical" evidence="5">
    <location>
        <begin position="60"/>
        <end position="84"/>
    </location>
</feature>
<dbReference type="Pfam" id="PF10457">
    <property type="entry name" value="MENTAL"/>
    <property type="match status" value="1"/>
</dbReference>
<gene>
    <name evidence="8" type="ORF">WN48_06541</name>
</gene>
<dbReference type="GO" id="GO:0099044">
    <property type="term" value="P:vesicle tethering to endoplasmic reticulum"/>
    <property type="evidence" value="ECO:0007669"/>
    <property type="project" value="TreeGrafter"/>
</dbReference>
<evidence type="ECO:0000313" key="8">
    <source>
        <dbReference type="EMBL" id="OAD54596.1"/>
    </source>
</evidence>
<evidence type="ECO:0000256" key="3">
    <source>
        <dbReference type="ARBA" id="ARBA00023136"/>
    </source>
</evidence>
<dbReference type="InterPro" id="IPR023393">
    <property type="entry name" value="START-like_dom_sf"/>
</dbReference>
<accession>A0A310SK59</accession>
<evidence type="ECO:0000259" key="6">
    <source>
        <dbReference type="PROSITE" id="PS50848"/>
    </source>
</evidence>
<keyword evidence="3 5" id="KW-0472">Membrane</keyword>
<dbReference type="GO" id="GO:0005789">
    <property type="term" value="C:endoplasmic reticulum membrane"/>
    <property type="evidence" value="ECO:0007669"/>
    <property type="project" value="TreeGrafter"/>
</dbReference>
<sequence length="484" mass="55815">MAEDERQIRALAESLRNESINSQRSLYSQQNITRTPDIILSEDIIAGAMLYGRMSNVRRFFCLFVTFDLLLTFLMWLICTMIAGESLASAFTNQVVHYHIKTSLFDIVMTAICRFIVLLLFYALLHLNHWIIAALTTATTCAFLMAKVFLFDWSRCSQPVFQVLLILTSFVLPWVEVWYFDIRVLPQETKATRWFRNVAESEREPLLRRFTSESRQYTNVEPTGGFFTPIDSPDYSDHEDKYPTNTRPSSSKGLSKRNETPPKSVQKLTSEMIEDYKRRANALVQNCHTLLQSQDWQIQNILTNGDIIFYINNFKSLGKILKIVGIIEAPANILMNKLFDEIEILPTWNKLVTESRKLQYIDENTDVVYQATNAQGGGIIGARDFVILRHRIHYGNYYINSGTSVPFPSLPSRSNVVRGENNLSCWAAERLPNEENKCRFTWIVNTNLKGWIPQKVVDKSMSTALVDFMSYIRTYMDDTQRSTA</sequence>
<evidence type="ECO:0000256" key="5">
    <source>
        <dbReference type="SAM" id="Phobius"/>
    </source>
</evidence>
<dbReference type="SUPFAM" id="SSF55961">
    <property type="entry name" value="Bet v1-like"/>
    <property type="match status" value="1"/>
</dbReference>
<evidence type="ECO:0000256" key="2">
    <source>
        <dbReference type="ARBA" id="ARBA00022692"/>
    </source>
</evidence>
<keyword evidence="2 5" id="KW-0812">Transmembrane</keyword>
<dbReference type="AlphaFoldDB" id="A0A310SK59"/>
<dbReference type="InterPro" id="IPR002913">
    <property type="entry name" value="START_lipid-bd_dom"/>
</dbReference>
<dbReference type="InterPro" id="IPR051869">
    <property type="entry name" value="STARD3"/>
</dbReference>
<feature type="domain" description="MENTAL" evidence="7">
    <location>
        <begin position="54"/>
        <end position="226"/>
    </location>
</feature>
<protein>
    <submittedName>
        <fullName evidence="8">StAR-related lipid transfer protein 3</fullName>
    </submittedName>
</protein>
<name>A0A310SK59_9HYME</name>
<dbReference type="GO" id="GO:0005765">
    <property type="term" value="C:lysosomal membrane"/>
    <property type="evidence" value="ECO:0007669"/>
    <property type="project" value="TreeGrafter"/>
</dbReference>
<dbReference type="Proteomes" id="UP000250275">
    <property type="component" value="Unassembled WGS sequence"/>
</dbReference>
<organism evidence="8 9">
    <name type="scientific">Eufriesea mexicana</name>
    <dbReference type="NCBI Taxonomy" id="516756"/>
    <lineage>
        <taxon>Eukaryota</taxon>
        <taxon>Metazoa</taxon>
        <taxon>Ecdysozoa</taxon>
        <taxon>Arthropoda</taxon>
        <taxon>Hexapoda</taxon>
        <taxon>Insecta</taxon>
        <taxon>Pterygota</taxon>
        <taxon>Neoptera</taxon>
        <taxon>Endopterygota</taxon>
        <taxon>Hymenoptera</taxon>
        <taxon>Apocrita</taxon>
        <taxon>Aculeata</taxon>
        <taxon>Apoidea</taxon>
        <taxon>Anthophila</taxon>
        <taxon>Apidae</taxon>
        <taxon>Eufriesea</taxon>
    </lineage>
</organism>
<dbReference type="Pfam" id="PF01852">
    <property type="entry name" value="START"/>
    <property type="match status" value="1"/>
</dbReference>
<dbReference type="OrthoDB" id="74575at2759"/>
<feature type="domain" description="START" evidence="6">
    <location>
        <begin position="292"/>
        <end position="481"/>
    </location>
</feature>
<evidence type="ECO:0000256" key="4">
    <source>
        <dbReference type="SAM" id="MobiDB-lite"/>
    </source>
</evidence>
<dbReference type="InterPro" id="IPR019498">
    <property type="entry name" value="MENTAL"/>
</dbReference>
<dbReference type="EMBL" id="KQ764145">
    <property type="protein sequence ID" value="OAD54596.1"/>
    <property type="molecule type" value="Genomic_DNA"/>
</dbReference>
<dbReference type="PANTHER" id="PTHR46121:SF4">
    <property type="entry name" value="STEROIDOGENIC ACUTE REGULATORY PROTEIN-LIKE"/>
    <property type="match status" value="1"/>
</dbReference>
<evidence type="ECO:0000259" key="7">
    <source>
        <dbReference type="PROSITE" id="PS51439"/>
    </source>
</evidence>
<feature type="transmembrane region" description="Helical" evidence="5">
    <location>
        <begin position="132"/>
        <end position="154"/>
    </location>
</feature>
<feature type="transmembrane region" description="Helical" evidence="5">
    <location>
        <begin position="160"/>
        <end position="180"/>
    </location>
</feature>
<dbReference type="SMART" id="SM00234">
    <property type="entry name" value="START"/>
    <property type="match status" value="1"/>
</dbReference>
<proteinExistence type="predicted"/>
<dbReference type="InterPro" id="IPR000799">
    <property type="entry name" value="StAR-like"/>
</dbReference>
<keyword evidence="5" id="KW-1133">Transmembrane helix</keyword>
<dbReference type="PROSITE" id="PS51439">
    <property type="entry name" value="MENTAL"/>
    <property type="match status" value="1"/>
</dbReference>
<dbReference type="Gene3D" id="3.30.530.20">
    <property type="match status" value="1"/>
</dbReference>
<keyword evidence="9" id="KW-1185">Reference proteome</keyword>
<dbReference type="GO" id="GO:0140284">
    <property type="term" value="C:endoplasmic reticulum-endosome membrane contact site"/>
    <property type="evidence" value="ECO:0007669"/>
    <property type="project" value="TreeGrafter"/>
</dbReference>
<evidence type="ECO:0000313" key="9">
    <source>
        <dbReference type="Proteomes" id="UP000250275"/>
    </source>
</evidence>
<feature type="compositionally biased region" description="Polar residues" evidence="4">
    <location>
        <begin position="243"/>
        <end position="253"/>
    </location>
</feature>
<comment type="subcellular location">
    <subcellularLocation>
        <location evidence="1">Membrane</location>
        <topology evidence="1">Multi-pass membrane protein</topology>
    </subcellularLocation>
</comment>
<feature type="transmembrane region" description="Helical" evidence="5">
    <location>
        <begin position="104"/>
        <end position="125"/>
    </location>
</feature>
<evidence type="ECO:0000256" key="1">
    <source>
        <dbReference type="ARBA" id="ARBA00004141"/>
    </source>
</evidence>
<dbReference type="GO" id="GO:0031902">
    <property type="term" value="C:late endosome membrane"/>
    <property type="evidence" value="ECO:0007669"/>
    <property type="project" value="TreeGrafter"/>
</dbReference>
<dbReference type="PROSITE" id="PS50848">
    <property type="entry name" value="START"/>
    <property type="match status" value="1"/>
</dbReference>
<dbReference type="PRINTS" id="PR00978">
    <property type="entry name" value="STARPROTEIN"/>
</dbReference>
<reference evidence="8 9" key="1">
    <citation type="submission" date="2015-07" db="EMBL/GenBank/DDBJ databases">
        <title>The genome of Eufriesea mexicana.</title>
        <authorList>
            <person name="Pan H."/>
            <person name="Kapheim K."/>
        </authorList>
    </citation>
    <scope>NUCLEOTIDE SEQUENCE [LARGE SCALE GENOMIC DNA]</scope>
    <source>
        <strain evidence="8">0111107269</strain>
        <tissue evidence="8">Whole body</tissue>
    </source>
</reference>